<comment type="caution">
    <text evidence="2">The sequence shown here is derived from an EMBL/GenBank/DDBJ whole genome shotgun (WGS) entry which is preliminary data.</text>
</comment>
<name>A0A0F9M3K3_9ZZZZ</name>
<organism evidence="2">
    <name type="scientific">marine sediment metagenome</name>
    <dbReference type="NCBI Taxonomy" id="412755"/>
    <lineage>
        <taxon>unclassified sequences</taxon>
        <taxon>metagenomes</taxon>
        <taxon>ecological metagenomes</taxon>
    </lineage>
</organism>
<proteinExistence type="predicted"/>
<dbReference type="InterPro" id="IPR032782">
    <property type="entry name" value="KhpB_N"/>
</dbReference>
<dbReference type="SMART" id="SM01245">
    <property type="entry name" value="Jag_N"/>
    <property type="match status" value="1"/>
</dbReference>
<gene>
    <name evidence="2" type="ORF">LCGC14_1507980</name>
</gene>
<evidence type="ECO:0000313" key="2">
    <source>
        <dbReference type="EMBL" id="KKM63782.1"/>
    </source>
</evidence>
<dbReference type="AlphaFoldDB" id="A0A0F9M3K3"/>
<protein>
    <recommendedName>
        <fullName evidence="1">RNA-binding protein KhpB N-terminal domain-containing protein</fullName>
    </recommendedName>
</protein>
<dbReference type="Pfam" id="PF14804">
    <property type="entry name" value="Jag_N"/>
    <property type="match status" value="1"/>
</dbReference>
<dbReference type="EMBL" id="LAZR01011034">
    <property type="protein sequence ID" value="KKM63782.1"/>
    <property type="molecule type" value="Genomic_DNA"/>
</dbReference>
<dbReference type="InterPro" id="IPR038247">
    <property type="entry name" value="Jag_N_dom_sf"/>
</dbReference>
<accession>A0A0F9M3K3</accession>
<sequence>MSKHLEFEDKSVEKAIQKACDKIHMPKEELRYEVISYGSSGIFGLVGSKKARIRVTIPECAPTPNKTGQP</sequence>
<feature type="domain" description="RNA-binding protein KhpB N-terminal" evidence="1">
    <location>
        <begin position="6"/>
        <end position="58"/>
    </location>
</feature>
<dbReference type="Gene3D" id="3.30.30.80">
    <property type="entry name" value="probable RNA-binding protein from clostridium symbiosum atcc 14940"/>
    <property type="match status" value="1"/>
</dbReference>
<reference evidence="2" key="1">
    <citation type="journal article" date="2015" name="Nature">
        <title>Complex archaea that bridge the gap between prokaryotes and eukaryotes.</title>
        <authorList>
            <person name="Spang A."/>
            <person name="Saw J.H."/>
            <person name="Jorgensen S.L."/>
            <person name="Zaremba-Niedzwiedzka K."/>
            <person name="Martijn J."/>
            <person name="Lind A.E."/>
            <person name="van Eijk R."/>
            <person name="Schleper C."/>
            <person name="Guy L."/>
            <person name="Ettema T.J."/>
        </authorList>
    </citation>
    <scope>NUCLEOTIDE SEQUENCE</scope>
</reference>
<evidence type="ECO:0000259" key="1">
    <source>
        <dbReference type="SMART" id="SM01245"/>
    </source>
</evidence>
<feature type="non-terminal residue" evidence="2">
    <location>
        <position position="70"/>
    </location>
</feature>